<evidence type="ECO:0000313" key="3">
    <source>
        <dbReference type="Proteomes" id="UP000030011"/>
    </source>
</evidence>
<dbReference type="CDD" id="cd04301">
    <property type="entry name" value="NAT_SF"/>
    <property type="match status" value="1"/>
</dbReference>
<reference evidence="2 3" key="1">
    <citation type="submission" date="2013-08" db="EMBL/GenBank/DDBJ databases">
        <title>The genome sequence of Knoellia subterranea.</title>
        <authorList>
            <person name="Zhu W."/>
            <person name="Wang G."/>
        </authorList>
    </citation>
    <scope>NUCLEOTIDE SEQUENCE [LARGE SCALE GENOMIC DNA]</scope>
    <source>
        <strain evidence="2 3">KCTC 19937</strain>
    </source>
</reference>
<dbReference type="InterPro" id="IPR038764">
    <property type="entry name" value="GNAT_N_AcTrfase_prd"/>
</dbReference>
<gene>
    <name evidence="2" type="ORF">N803_00550</name>
</gene>
<feature type="domain" description="N-acetyltransferase" evidence="1">
    <location>
        <begin position="10"/>
        <end position="166"/>
    </location>
</feature>
<dbReference type="SUPFAM" id="SSF55729">
    <property type="entry name" value="Acyl-CoA N-acyltransferases (Nat)"/>
    <property type="match status" value="1"/>
</dbReference>
<dbReference type="RefSeq" id="WP_035901672.1">
    <property type="nucleotide sequence ID" value="NZ_AVPK01000001.1"/>
</dbReference>
<accession>A0A0A0JTR2</accession>
<dbReference type="PANTHER" id="PTHR41700">
    <property type="entry name" value="GCN5-RELATED N-ACETYLTRANSFERASE"/>
    <property type="match status" value="1"/>
</dbReference>
<protein>
    <recommendedName>
        <fullName evidence="1">N-acetyltransferase domain-containing protein</fullName>
    </recommendedName>
</protein>
<evidence type="ECO:0000259" key="1">
    <source>
        <dbReference type="PROSITE" id="PS51186"/>
    </source>
</evidence>
<dbReference type="EMBL" id="AVPK01000001">
    <property type="protein sequence ID" value="KGN39046.1"/>
    <property type="molecule type" value="Genomic_DNA"/>
</dbReference>
<dbReference type="eggNOG" id="COG3375">
    <property type="taxonomic scope" value="Bacteria"/>
</dbReference>
<name>A0A0A0JTR2_9MICO</name>
<dbReference type="InterPro" id="IPR000182">
    <property type="entry name" value="GNAT_dom"/>
</dbReference>
<organism evidence="2 3">
    <name type="scientific">Knoellia subterranea KCTC 19937</name>
    <dbReference type="NCBI Taxonomy" id="1385521"/>
    <lineage>
        <taxon>Bacteria</taxon>
        <taxon>Bacillati</taxon>
        <taxon>Actinomycetota</taxon>
        <taxon>Actinomycetes</taxon>
        <taxon>Micrococcales</taxon>
        <taxon>Intrasporangiaceae</taxon>
        <taxon>Knoellia</taxon>
    </lineage>
</organism>
<sequence length="269" mass="29228">MTESPNDGSVEVRLLTDIEEMRAADTLLREVWGVGPGDDPPFTVDTMRALSHTGGYVAAAFLGDEMVGVAGGFHAISGPLHSHVAGVRPGLQGRGIGLAMKEHQRQWAGEQGIASVSWTYDPLIRRNAWFNLGRLGARVVDYMPEFYGVITDSINAGDLTDRVYVDWPVVEAPALELSPLESFEAVVRSDVTSGAVSPAENPESWPDLVRCAVPEDIESLRRTDPGAAREWRLALRAGLHGGMTHGFEVVGFDRSGWYLMARTDDPKEG</sequence>
<dbReference type="InterPro" id="IPR016181">
    <property type="entry name" value="Acyl_CoA_acyltransferase"/>
</dbReference>
<evidence type="ECO:0000313" key="2">
    <source>
        <dbReference type="EMBL" id="KGN39046.1"/>
    </source>
</evidence>
<dbReference type="PANTHER" id="PTHR41700:SF1">
    <property type="entry name" value="N-ACETYLTRANSFERASE DOMAIN-CONTAINING PROTEIN"/>
    <property type="match status" value="1"/>
</dbReference>
<dbReference type="PROSITE" id="PS51186">
    <property type="entry name" value="GNAT"/>
    <property type="match status" value="1"/>
</dbReference>
<dbReference type="Gene3D" id="3.40.630.30">
    <property type="match status" value="1"/>
</dbReference>
<dbReference type="GO" id="GO:0016747">
    <property type="term" value="F:acyltransferase activity, transferring groups other than amino-acyl groups"/>
    <property type="evidence" value="ECO:0007669"/>
    <property type="project" value="InterPro"/>
</dbReference>
<dbReference type="AlphaFoldDB" id="A0A0A0JTR2"/>
<proteinExistence type="predicted"/>
<keyword evidence="3" id="KW-1185">Reference proteome</keyword>
<comment type="caution">
    <text evidence="2">The sequence shown here is derived from an EMBL/GenBank/DDBJ whole genome shotgun (WGS) entry which is preliminary data.</text>
</comment>
<dbReference type="STRING" id="1385521.N803_00550"/>
<dbReference type="Pfam" id="PF00583">
    <property type="entry name" value="Acetyltransf_1"/>
    <property type="match status" value="1"/>
</dbReference>
<dbReference type="Proteomes" id="UP000030011">
    <property type="component" value="Unassembled WGS sequence"/>
</dbReference>